<feature type="domain" description="SH3b" evidence="4">
    <location>
        <begin position="109"/>
        <end position="171"/>
    </location>
</feature>
<dbReference type="Gene3D" id="2.30.30.40">
    <property type="entry name" value="SH3 Domains"/>
    <property type="match status" value="6"/>
</dbReference>
<accession>A0ABY9Q8N8</accession>
<evidence type="ECO:0000256" key="3">
    <source>
        <dbReference type="SAM" id="MobiDB-lite"/>
    </source>
</evidence>
<feature type="domain" description="SH3b" evidence="4">
    <location>
        <begin position="384"/>
        <end position="447"/>
    </location>
</feature>
<evidence type="ECO:0000313" key="5">
    <source>
        <dbReference type="EMBL" id="WMT82917.1"/>
    </source>
</evidence>
<dbReference type="InterPro" id="IPR052354">
    <property type="entry name" value="Cell_Wall_Dynamics_Protein"/>
</dbReference>
<sequence length="738" mass="80006">MNKKDKSFLAVSLGIAITSQNLMVIANADSIKSKSDSDVTILSDNDFEIKVGTNSQNKDSKESPKYQPDPEENKTYSMGSMGESNSRAFMSNRVALSPQKATLSNSKAIGSGSVTASTLSVRSGPSTSNGVIGTLKINETVEILGKSSDWYKVDFKGKQGYVQASYLKLNPIEKGIDVSKWNGNIDWRSVKNSGVDYVIIRAGYGTSTIDPKFKTYIEGAKSVGLKIGVYWFSYATSPENAAIEAQACLNAISPYKSSITYPVFFDFEYDSVRYANNNGVKVTKDLATRMANSFLNKVESKGYTSGIYTNKDFSSSYFTNDLINSNNLWVAQYSSTNTFGKPYSMWQYSEKGSVPGISGYVDMNYTCLKTFSGGSSNEEPNTPSGEQGVTTENVNFRKSASTSSSIIATIPKNTKIEIIDKSTSGWYKVKYKGNMGYVSKDYVKLNSSGSDDNTSSSEKGITSANVNFRKSASTSSSIITTIPKNTTVEIVDKSTSGWYKIKYKGNTGYVSKDYVKLNGSGSDNDTSTPSTDKGVTSANVNFRKSTSTSSSIIVTIPKNTTIEIVDKSTSGWYKVKYKGNTGYVSKDYVKLNSGSGSNETPSTPSSDKGVTSANVNFRKSASTSSSIIATIPKNTTIEIVDKSKSTSGWYKVKYKGNTGYVSKDYVKLNGSNSNTSSSNKGVTSANLNLRKSTSTSSSIITTIPKNTTIEIVDKLSSGWYKVKYKSYTGYVVGSYIKI</sequence>
<dbReference type="InterPro" id="IPR001452">
    <property type="entry name" value="SH3_domain"/>
</dbReference>
<comment type="similarity">
    <text evidence="1">Belongs to the glycosyl hydrolase 25 family.</text>
</comment>
<dbReference type="PROSITE" id="PS51904">
    <property type="entry name" value="GLYCOSYL_HYDROL_F25_2"/>
    <property type="match status" value="1"/>
</dbReference>
<dbReference type="PANTHER" id="PTHR34408">
    <property type="entry name" value="FAMILY PROTEIN, PUTATIVE-RELATED"/>
    <property type="match status" value="1"/>
</dbReference>
<dbReference type="InterPro" id="IPR036028">
    <property type="entry name" value="SH3-like_dom_sf"/>
</dbReference>
<evidence type="ECO:0000256" key="1">
    <source>
        <dbReference type="ARBA" id="ARBA00010646"/>
    </source>
</evidence>
<proteinExistence type="inferred from homology"/>
<feature type="domain" description="SH3b" evidence="4">
    <location>
        <begin position="530"/>
        <end position="593"/>
    </location>
</feature>
<dbReference type="SMART" id="SM00287">
    <property type="entry name" value="SH3b"/>
    <property type="match status" value="6"/>
</dbReference>
<dbReference type="SUPFAM" id="SSF51445">
    <property type="entry name" value="(Trans)glycosidases"/>
    <property type="match status" value="1"/>
</dbReference>
<dbReference type="InterPro" id="IPR003646">
    <property type="entry name" value="SH3-like_bac-type"/>
</dbReference>
<dbReference type="InterPro" id="IPR002053">
    <property type="entry name" value="Glyco_hydro_25"/>
</dbReference>
<feature type="domain" description="SH3b" evidence="4">
    <location>
        <begin position="605"/>
        <end position="669"/>
    </location>
</feature>
<protein>
    <recommendedName>
        <fullName evidence="4">SH3b domain-containing protein</fullName>
    </recommendedName>
</protein>
<dbReference type="RefSeq" id="WP_228105347.1">
    <property type="nucleotide sequence ID" value="NZ_CP101637.1"/>
</dbReference>
<dbReference type="EMBL" id="CP101637">
    <property type="protein sequence ID" value="WMT82917.1"/>
    <property type="molecule type" value="Genomic_DNA"/>
</dbReference>
<dbReference type="Proteomes" id="UP001235030">
    <property type="component" value="Chromosome"/>
</dbReference>
<name>A0ABY9Q8N8_9FIRM</name>
<feature type="region of interest" description="Disordered" evidence="3">
    <location>
        <begin position="50"/>
        <end position="82"/>
    </location>
</feature>
<dbReference type="PANTHER" id="PTHR34408:SF1">
    <property type="entry name" value="GLYCOSYL HYDROLASE FAMILY 19 DOMAIN-CONTAINING PROTEIN HI_1415"/>
    <property type="match status" value="1"/>
</dbReference>
<dbReference type="Pfam" id="PF01183">
    <property type="entry name" value="Glyco_hydro_25"/>
    <property type="match status" value="1"/>
</dbReference>
<dbReference type="SMART" id="SM00326">
    <property type="entry name" value="SH3"/>
    <property type="match status" value="5"/>
</dbReference>
<dbReference type="SUPFAM" id="SSF50044">
    <property type="entry name" value="SH3-domain"/>
    <property type="match status" value="6"/>
</dbReference>
<evidence type="ECO:0000259" key="4">
    <source>
        <dbReference type="PROSITE" id="PS51781"/>
    </source>
</evidence>
<dbReference type="Pfam" id="PF08239">
    <property type="entry name" value="SH3_3"/>
    <property type="match status" value="6"/>
</dbReference>
<reference evidence="5 6" key="1">
    <citation type="submission" date="2022-07" db="EMBL/GenBank/DDBJ databases">
        <title>Genome sequence of Terrisporobacter mayombei DSM6539.</title>
        <authorList>
            <person name="Boeer T."/>
            <person name="Bengelsdorf F.R."/>
            <person name="Daniel R."/>
            <person name="Poehlein A."/>
        </authorList>
    </citation>
    <scope>NUCLEOTIDE SEQUENCE [LARGE SCALE GENOMIC DNA]</scope>
    <source>
        <strain evidence="5 6">DSM 6539</strain>
    </source>
</reference>
<dbReference type="CDD" id="cd06414">
    <property type="entry name" value="GH25_LytC-like"/>
    <property type="match status" value="1"/>
</dbReference>
<evidence type="ECO:0000256" key="2">
    <source>
        <dbReference type="ARBA" id="ARBA00022443"/>
    </source>
</evidence>
<feature type="domain" description="SH3b" evidence="4">
    <location>
        <begin position="456"/>
        <end position="518"/>
    </location>
</feature>
<keyword evidence="2" id="KW-0728">SH3 domain</keyword>
<evidence type="ECO:0000313" key="6">
    <source>
        <dbReference type="Proteomes" id="UP001235030"/>
    </source>
</evidence>
<dbReference type="InterPro" id="IPR017853">
    <property type="entry name" value="GH"/>
</dbReference>
<keyword evidence="6" id="KW-1185">Reference proteome</keyword>
<feature type="domain" description="SH3b" evidence="4">
    <location>
        <begin position="677"/>
        <end position="738"/>
    </location>
</feature>
<dbReference type="Gene3D" id="3.20.20.80">
    <property type="entry name" value="Glycosidases"/>
    <property type="match status" value="1"/>
</dbReference>
<dbReference type="PROSITE" id="PS51781">
    <property type="entry name" value="SH3B"/>
    <property type="match status" value="6"/>
</dbReference>
<gene>
    <name evidence="5" type="ORF">TEMA_34140</name>
</gene>
<organism evidence="5 6">
    <name type="scientific">Terrisporobacter mayombei</name>
    <dbReference type="NCBI Taxonomy" id="1541"/>
    <lineage>
        <taxon>Bacteria</taxon>
        <taxon>Bacillati</taxon>
        <taxon>Bacillota</taxon>
        <taxon>Clostridia</taxon>
        <taxon>Peptostreptococcales</taxon>
        <taxon>Peptostreptococcaceae</taxon>
        <taxon>Terrisporobacter</taxon>
    </lineage>
</organism>